<dbReference type="Pfam" id="PF13614">
    <property type="entry name" value="AAA_31"/>
    <property type="match status" value="1"/>
</dbReference>
<dbReference type="GO" id="GO:0005524">
    <property type="term" value="F:ATP binding"/>
    <property type="evidence" value="ECO:0007669"/>
    <property type="project" value="UniProtKB-KW"/>
</dbReference>
<dbReference type="InterPro" id="IPR032807">
    <property type="entry name" value="GNVR"/>
</dbReference>
<dbReference type="NCBIfam" id="TIGR01007">
    <property type="entry name" value="eps_fam"/>
    <property type="match status" value="1"/>
</dbReference>
<feature type="transmembrane region" description="Helical" evidence="10">
    <location>
        <begin position="21"/>
        <end position="42"/>
    </location>
</feature>
<dbReference type="InterPro" id="IPR005702">
    <property type="entry name" value="Wzc-like_C"/>
</dbReference>
<keyword evidence="14" id="KW-1185">Reference proteome</keyword>
<comment type="caution">
    <text evidence="13">The sequence shown here is derived from an EMBL/GenBank/DDBJ whole genome shotgun (WGS) entry which is preliminary data.</text>
</comment>
<dbReference type="Gene3D" id="3.40.50.300">
    <property type="entry name" value="P-loop containing nucleotide triphosphate hydrolases"/>
    <property type="match status" value="1"/>
</dbReference>
<keyword evidence="10" id="KW-1133">Transmembrane helix</keyword>
<gene>
    <name evidence="13" type="ORF">C8E01_12416</name>
</gene>
<evidence type="ECO:0000256" key="1">
    <source>
        <dbReference type="ARBA" id="ARBA00007316"/>
    </source>
</evidence>
<keyword evidence="7" id="KW-0829">Tyrosine-protein kinase</keyword>
<evidence type="ECO:0000256" key="2">
    <source>
        <dbReference type="ARBA" id="ARBA00011903"/>
    </source>
</evidence>
<evidence type="ECO:0000313" key="14">
    <source>
        <dbReference type="Proteomes" id="UP000245466"/>
    </source>
</evidence>
<accession>A0A2U1AJV0</accession>
<evidence type="ECO:0000256" key="9">
    <source>
        <dbReference type="SAM" id="Coils"/>
    </source>
</evidence>
<dbReference type="InterPro" id="IPR027417">
    <property type="entry name" value="P-loop_NTPase"/>
</dbReference>
<keyword evidence="6" id="KW-0067">ATP-binding</keyword>
<evidence type="ECO:0000256" key="6">
    <source>
        <dbReference type="ARBA" id="ARBA00022840"/>
    </source>
</evidence>
<feature type="domain" description="AAA" evidence="11">
    <location>
        <begin position="568"/>
        <end position="730"/>
    </location>
</feature>
<reference evidence="13 14" key="1">
    <citation type="submission" date="2018-04" db="EMBL/GenBank/DDBJ databases">
        <title>Genomic Encyclopedia of Type Strains, Phase IV (KMG-IV): sequencing the most valuable type-strain genomes for metagenomic binning, comparative biology and taxonomic classification.</title>
        <authorList>
            <person name="Goeker M."/>
        </authorList>
    </citation>
    <scope>NUCLEOTIDE SEQUENCE [LARGE SCALE GENOMIC DNA]</scope>
    <source>
        <strain evidence="13 14">DSM 100231</strain>
    </source>
</reference>
<evidence type="ECO:0000256" key="4">
    <source>
        <dbReference type="ARBA" id="ARBA00022741"/>
    </source>
</evidence>
<feature type="transmembrane region" description="Helical" evidence="10">
    <location>
        <begin position="481"/>
        <end position="500"/>
    </location>
</feature>
<dbReference type="Pfam" id="PF13807">
    <property type="entry name" value="GNVR"/>
    <property type="match status" value="1"/>
</dbReference>
<dbReference type="PANTHER" id="PTHR32309">
    <property type="entry name" value="TYROSINE-PROTEIN KINASE"/>
    <property type="match status" value="1"/>
</dbReference>
<evidence type="ECO:0000259" key="11">
    <source>
        <dbReference type="Pfam" id="PF13614"/>
    </source>
</evidence>
<evidence type="ECO:0000313" key="13">
    <source>
        <dbReference type="EMBL" id="PVY36660.1"/>
    </source>
</evidence>
<dbReference type="Proteomes" id="UP000245466">
    <property type="component" value="Unassembled WGS sequence"/>
</dbReference>
<evidence type="ECO:0000256" key="8">
    <source>
        <dbReference type="ARBA" id="ARBA00051245"/>
    </source>
</evidence>
<dbReference type="OrthoDB" id="9794577at2"/>
<evidence type="ECO:0000256" key="3">
    <source>
        <dbReference type="ARBA" id="ARBA00022679"/>
    </source>
</evidence>
<feature type="coiled-coil region" evidence="9">
    <location>
        <begin position="258"/>
        <end position="285"/>
    </location>
</feature>
<dbReference type="PANTHER" id="PTHR32309:SF13">
    <property type="entry name" value="FERRIC ENTEROBACTIN TRANSPORT PROTEIN FEPE"/>
    <property type="match status" value="1"/>
</dbReference>
<dbReference type="EC" id="2.7.10.2" evidence="2"/>
<feature type="domain" description="Tyrosine-protein kinase G-rich" evidence="12">
    <location>
        <begin position="425"/>
        <end position="502"/>
    </location>
</feature>
<keyword evidence="5" id="KW-0418">Kinase</keyword>
<dbReference type="EMBL" id="QEKI01000024">
    <property type="protein sequence ID" value="PVY36660.1"/>
    <property type="molecule type" value="Genomic_DNA"/>
</dbReference>
<keyword evidence="3" id="KW-0808">Transferase</keyword>
<evidence type="ECO:0000259" key="12">
    <source>
        <dbReference type="Pfam" id="PF13807"/>
    </source>
</evidence>
<name>A0A2U1AJV0_9BACT</name>
<evidence type="ECO:0000256" key="5">
    <source>
        <dbReference type="ARBA" id="ARBA00022777"/>
    </source>
</evidence>
<keyword evidence="4" id="KW-0547">Nucleotide-binding</keyword>
<comment type="similarity">
    <text evidence="1">Belongs to the CpsD/CapB family.</text>
</comment>
<protein>
    <recommendedName>
        <fullName evidence="2">non-specific protein-tyrosine kinase</fullName>
        <ecNumber evidence="2">2.7.10.2</ecNumber>
    </recommendedName>
</protein>
<keyword evidence="9" id="KW-0175">Coiled coil</keyword>
<dbReference type="GO" id="GO:0004715">
    <property type="term" value="F:non-membrane spanning protein tyrosine kinase activity"/>
    <property type="evidence" value="ECO:0007669"/>
    <property type="project" value="UniProtKB-EC"/>
</dbReference>
<dbReference type="InterPro" id="IPR050445">
    <property type="entry name" value="Bact_polysacc_biosynth/exp"/>
</dbReference>
<comment type="catalytic activity">
    <reaction evidence="8">
        <text>L-tyrosyl-[protein] + ATP = O-phospho-L-tyrosyl-[protein] + ADP + H(+)</text>
        <dbReference type="Rhea" id="RHEA:10596"/>
        <dbReference type="Rhea" id="RHEA-COMP:10136"/>
        <dbReference type="Rhea" id="RHEA-COMP:20101"/>
        <dbReference type="ChEBI" id="CHEBI:15378"/>
        <dbReference type="ChEBI" id="CHEBI:30616"/>
        <dbReference type="ChEBI" id="CHEBI:46858"/>
        <dbReference type="ChEBI" id="CHEBI:61978"/>
        <dbReference type="ChEBI" id="CHEBI:456216"/>
        <dbReference type="EC" id="2.7.10.2"/>
    </reaction>
</comment>
<sequence>MSNSINSSEDSFISSIMNKYMPFWPLFVMLFILSLAGAWVYLNYYATPVYEITASLMIKDEKKGVSDSKLTESIDAFTSNKTVENEINVFQSRALMLKVVNDLKLYAPIYEEGKFRSIPAYTTSPIIVELKEPEKATSTPNIYFIFDKALNTVLIDNKEYPLEQWNNSPYGVIKFTENPHKSKDAEHPLYFSIVDPQSVAHGLVSRIRIQASSKFSSVVNMNLKDSVPQRGEDILNHLISAYKQLAVNERNRLAANTLEFVEERIKTVVDELKELENEVVQFRSTRGGVNLGEQGRLYLENVRDNDRKVSELTTQLAVLDKVERYVTSRNNSASFVPSTLGINDQALNQLLQKLYDSEIQYQKLKYTTAENNPILIAVTNEIENIRPRILENIRNQRINLQASRANLASTNSTYNSVLQSIPQKERELMELNRQQTVKNNAYNFLLQKREETVLSYAPSVEESKVIDMAGSSTTPISPKPMYIYLMAIIGSLVAGVAFITGKELLSSNLLFRSEITLYTNAPIVAELSFVKPGKDNKFSAPTEASVVEQFRQLRVSLGLYGRTFIKKKILVTSSIPGEGKSYVSSNLALSLASSGKKVALLDFDLRNPNTSVQFDLFKREGIIEYLSADIPIQNILVKSTFSNLTIVPAGNDIGDHTELLLNGKLECLFNHLENIFDYLIIDTPPIDLVSDAYLLSEYSDISLLVMRHAYTPKSLVQRLKTDNKIKSLNNTAIVFNAVKPRGFAKGKYGYGYGYGYEYKYKDKAYRKHGVAARA</sequence>
<dbReference type="GO" id="GO:0005886">
    <property type="term" value="C:plasma membrane"/>
    <property type="evidence" value="ECO:0007669"/>
    <property type="project" value="TreeGrafter"/>
</dbReference>
<organism evidence="13 14">
    <name type="scientific">Pontibacter virosus</name>
    <dbReference type="NCBI Taxonomy" id="1765052"/>
    <lineage>
        <taxon>Bacteria</taxon>
        <taxon>Pseudomonadati</taxon>
        <taxon>Bacteroidota</taxon>
        <taxon>Cytophagia</taxon>
        <taxon>Cytophagales</taxon>
        <taxon>Hymenobacteraceae</taxon>
        <taxon>Pontibacter</taxon>
    </lineage>
</organism>
<keyword evidence="10" id="KW-0812">Transmembrane</keyword>
<keyword evidence="10" id="KW-0472">Membrane</keyword>
<evidence type="ECO:0000256" key="10">
    <source>
        <dbReference type="SAM" id="Phobius"/>
    </source>
</evidence>
<dbReference type="CDD" id="cd05387">
    <property type="entry name" value="BY-kinase"/>
    <property type="match status" value="1"/>
</dbReference>
<dbReference type="SUPFAM" id="SSF52540">
    <property type="entry name" value="P-loop containing nucleoside triphosphate hydrolases"/>
    <property type="match status" value="1"/>
</dbReference>
<evidence type="ECO:0000256" key="7">
    <source>
        <dbReference type="ARBA" id="ARBA00023137"/>
    </source>
</evidence>
<proteinExistence type="inferred from homology"/>
<dbReference type="InterPro" id="IPR025669">
    <property type="entry name" value="AAA_dom"/>
</dbReference>
<dbReference type="AlphaFoldDB" id="A0A2U1AJV0"/>
<dbReference type="RefSeq" id="WP_116545401.1">
    <property type="nucleotide sequence ID" value="NZ_QEKI01000024.1"/>
</dbReference>